<evidence type="ECO:0000313" key="8">
    <source>
        <dbReference type="EMBL" id="GAA0943127.1"/>
    </source>
</evidence>
<dbReference type="Pfam" id="PF08281">
    <property type="entry name" value="Sigma70_r4_2"/>
    <property type="match status" value="1"/>
</dbReference>
<dbReference type="Pfam" id="PF04542">
    <property type="entry name" value="Sigma70_r2"/>
    <property type="match status" value="1"/>
</dbReference>
<dbReference type="InterPro" id="IPR014284">
    <property type="entry name" value="RNA_pol_sigma-70_dom"/>
</dbReference>
<dbReference type="EMBL" id="BAAAHH010000004">
    <property type="protein sequence ID" value="GAA0943127.1"/>
    <property type="molecule type" value="Genomic_DNA"/>
</dbReference>
<keyword evidence="5" id="KW-0804">Transcription</keyword>
<dbReference type="InterPro" id="IPR007627">
    <property type="entry name" value="RNA_pol_sigma70_r2"/>
</dbReference>
<evidence type="ECO:0000256" key="2">
    <source>
        <dbReference type="ARBA" id="ARBA00011344"/>
    </source>
</evidence>
<dbReference type="SUPFAM" id="SSF88659">
    <property type="entry name" value="Sigma3 and sigma4 domains of RNA polymerase sigma factors"/>
    <property type="match status" value="1"/>
</dbReference>
<dbReference type="SUPFAM" id="SSF54427">
    <property type="entry name" value="NTF2-like"/>
    <property type="match status" value="1"/>
</dbReference>
<dbReference type="InterPro" id="IPR013324">
    <property type="entry name" value="RNA_pol_sigma_r3/r4-like"/>
</dbReference>
<dbReference type="RefSeq" id="WP_344238140.1">
    <property type="nucleotide sequence ID" value="NZ_BAAAHH010000004.1"/>
</dbReference>
<evidence type="ECO:0000259" key="6">
    <source>
        <dbReference type="Pfam" id="PF04542"/>
    </source>
</evidence>
<dbReference type="Gene3D" id="1.10.1740.10">
    <property type="match status" value="1"/>
</dbReference>
<keyword evidence="3" id="KW-0805">Transcription regulation</keyword>
<evidence type="ECO:0000256" key="5">
    <source>
        <dbReference type="ARBA" id="ARBA00023163"/>
    </source>
</evidence>
<comment type="subunit">
    <text evidence="2">Interacts transiently with the RNA polymerase catalytic core formed by RpoA, RpoB, RpoC and RpoZ (2 alpha, 1 beta, 1 beta' and 1 omega subunit) to form the RNA polymerase holoenzyme that can initiate transcription.</text>
</comment>
<dbReference type="NCBIfam" id="TIGR02937">
    <property type="entry name" value="sigma70-ECF"/>
    <property type="match status" value="1"/>
</dbReference>
<keyword evidence="4" id="KW-0731">Sigma factor</keyword>
<dbReference type="NCBIfam" id="NF007214">
    <property type="entry name" value="PRK09636.1"/>
    <property type="match status" value="1"/>
</dbReference>
<comment type="similarity">
    <text evidence="1">Belongs to the sigma-70 factor family. ECF subfamily.</text>
</comment>
<proteinExistence type="inferred from homology"/>
<dbReference type="InterPro" id="IPR013249">
    <property type="entry name" value="RNA_pol_sigma70_r4_t2"/>
</dbReference>
<comment type="caution">
    <text evidence="8">The sequence shown here is derived from an EMBL/GenBank/DDBJ whole genome shotgun (WGS) entry which is preliminary data.</text>
</comment>
<evidence type="ECO:0000259" key="7">
    <source>
        <dbReference type="Pfam" id="PF08281"/>
    </source>
</evidence>
<dbReference type="SUPFAM" id="SSF88946">
    <property type="entry name" value="Sigma2 domain of RNA polymerase sigma factors"/>
    <property type="match status" value="1"/>
</dbReference>
<feature type="domain" description="RNA polymerase sigma factor 70 region 4 type 2" evidence="7">
    <location>
        <begin position="110"/>
        <end position="161"/>
    </location>
</feature>
<dbReference type="InterPro" id="IPR032710">
    <property type="entry name" value="NTF2-like_dom_sf"/>
</dbReference>
<sequence>MDAGEEVFAGHRELLMGVAYRVLGRVVDAEDVVQECWLRWSRVDPAGVEDPRAFLLTAVTRLSVDRLRRVQARRESYTGDWLPEPLLTTGDPQGPVDPADYAVRAESVSLALLVVLESLSPLERAVFVLREVFAFGYPEIAGLLDRREPAVRQLAARARAHVRERRPRFEVDPVVWRQVTDRFTAACLEGRIEDVMALLAPDVRLVADSGGNAVAPRRAIVGPEQVARFLLQIMRLRKPFLSSVGVDGAAQTLEYRLVEANAGPALQVTADGRPIVHFQLQVADGRVVACHLVVNPEKLGAVMSQTGRVLRL</sequence>
<accession>A0ABN1QJ88</accession>
<evidence type="ECO:0000256" key="1">
    <source>
        <dbReference type="ARBA" id="ARBA00010641"/>
    </source>
</evidence>
<evidence type="ECO:0000256" key="4">
    <source>
        <dbReference type="ARBA" id="ARBA00023082"/>
    </source>
</evidence>
<dbReference type="Gene3D" id="1.10.10.10">
    <property type="entry name" value="Winged helix-like DNA-binding domain superfamily/Winged helix DNA-binding domain"/>
    <property type="match status" value="1"/>
</dbReference>
<name>A0ABN1QJ88_9ACTN</name>
<dbReference type="PANTHER" id="PTHR30173:SF36">
    <property type="entry name" value="ECF RNA POLYMERASE SIGMA FACTOR SIGJ"/>
    <property type="match status" value="1"/>
</dbReference>
<evidence type="ECO:0000256" key="3">
    <source>
        <dbReference type="ARBA" id="ARBA00023015"/>
    </source>
</evidence>
<dbReference type="InterPro" id="IPR013325">
    <property type="entry name" value="RNA_pol_sigma_r2"/>
</dbReference>
<keyword evidence="9" id="KW-1185">Reference proteome</keyword>
<dbReference type="InterPro" id="IPR052704">
    <property type="entry name" value="ECF_Sigma-70_Domain"/>
</dbReference>
<dbReference type="InterPro" id="IPR036388">
    <property type="entry name" value="WH-like_DNA-bd_sf"/>
</dbReference>
<organism evidence="8 9">
    <name type="scientific">Actinocorallia libanotica</name>
    <dbReference type="NCBI Taxonomy" id="46162"/>
    <lineage>
        <taxon>Bacteria</taxon>
        <taxon>Bacillati</taxon>
        <taxon>Actinomycetota</taxon>
        <taxon>Actinomycetes</taxon>
        <taxon>Streptosporangiales</taxon>
        <taxon>Thermomonosporaceae</taxon>
        <taxon>Actinocorallia</taxon>
    </lineage>
</organism>
<reference evidence="8 9" key="1">
    <citation type="journal article" date="2019" name="Int. J. Syst. Evol. Microbiol.">
        <title>The Global Catalogue of Microorganisms (GCM) 10K type strain sequencing project: providing services to taxonomists for standard genome sequencing and annotation.</title>
        <authorList>
            <consortium name="The Broad Institute Genomics Platform"/>
            <consortium name="The Broad Institute Genome Sequencing Center for Infectious Disease"/>
            <person name="Wu L."/>
            <person name="Ma J."/>
        </authorList>
    </citation>
    <scope>NUCLEOTIDE SEQUENCE [LARGE SCALE GENOMIC DNA]</scope>
    <source>
        <strain evidence="8 9">JCM 10696</strain>
    </source>
</reference>
<dbReference type="Proteomes" id="UP001500665">
    <property type="component" value="Unassembled WGS sequence"/>
</dbReference>
<gene>
    <name evidence="8" type="ORF">GCM10009550_14880</name>
</gene>
<feature type="domain" description="RNA polymerase sigma-70 region 2" evidence="6">
    <location>
        <begin position="9"/>
        <end position="71"/>
    </location>
</feature>
<protein>
    <submittedName>
        <fullName evidence="8">RNA polymerase sigma-70 factor</fullName>
    </submittedName>
</protein>
<dbReference type="Gene3D" id="3.10.450.50">
    <property type="match status" value="1"/>
</dbReference>
<dbReference type="PANTHER" id="PTHR30173">
    <property type="entry name" value="SIGMA 19 FACTOR"/>
    <property type="match status" value="1"/>
</dbReference>
<evidence type="ECO:0000313" key="9">
    <source>
        <dbReference type="Proteomes" id="UP001500665"/>
    </source>
</evidence>